<dbReference type="AlphaFoldDB" id="A0A074RNN6"/>
<dbReference type="OrthoDB" id="107110at2759"/>
<proteinExistence type="predicted"/>
<accession>A0A074RNN6</accession>
<keyword evidence="2" id="KW-1185">Reference proteome</keyword>
<name>A0A074RNN6_9AGAM</name>
<gene>
    <name evidence="1" type="ORF">V565_209160</name>
</gene>
<protein>
    <submittedName>
        <fullName evidence="1">Putative G2/mitotic-specific cyclin cdc13</fullName>
    </submittedName>
</protein>
<dbReference type="HOGENOM" id="CLU_1161690_0_0_1"/>
<organism evidence="1 2">
    <name type="scientific">Rhizoctonia solani 123E</name>
    <dbReference type="NCBI Taxonomy" id="1423351"/>
    <lineage>
        <taxon>Eukaryota</taxon>
        <taxon>Fungi</taxon>
        <taxon>Dikarya</taxon>
        <taxon>Basidiomycota</taxon>
        <taxon>Agaricomycotina</taxon>
        <taxon>Agaricomycetes</taxon>
        <taxon>Cantharellales</taxon>
        <taxon>Ceratobasidiaceae</taxon>
        <taxon>Rhizoctonia</taxon>
    </lineage>
</organism>
<reference evidence="1 2" key="1">
    <citation type="submission" date="2013-12" db="EMBL/GenBank/DDBJ databases">
        <authorList>
            <person name="Cubeta M."/>
            <person name="Pakala S."/>
            <person name="Fedorova N."/>
            <person name="Thomas E."/>
            <person name="Dean R."/>
            <person name="Jabaji S."/>
            <person name="Neate S."/>
            <person name="Toda T."/>
            <person name="Tavantzis S."/>
            <person name="Vilgalys R."/>
            <person name="Bharathan N."/>
            <person name="Pakala S."/>
            <person name="Losada L.S."/>
            <person name="Zafar N."/>
            <person name="Nierman W."/>
        </authorList>
    </citation>
    <scope>NUCLEOTIDE SEQUENCE [LARGE SCALE GENOMIC DNA]</scope>
    <source>
        <strain evidence="1 2">123E</strain>
    </source>
</reference>
<comment type="caution">
    <text evidence="1">The sequence shown here is derived from an EMBL/GenBank/DDBJ whole genome shotgun (WGS) entry which is preliminary data.</text>
</comment>
<evidence type="ECO:0000313" key="1">
    <source>
        <dbReference type="EMBL" id="KEP46263.1"/>
    </source>
</evidence>
<evidence type="ECO:0000313" key="2">
    <source>
        <dbReference type="Proteomes" id="UP000027456"/>
    </source>
</evidence>
<dbReference type="Proteomes" id="UP000027456">
    <property type="component" value="Unassembled WGS sequence"/>
</dbReference>
<sequence>MKLEDPKPYYHRAIPVLSFLRVKSLGETFEYSYVFFSHFAIAGDSKMLSSRCLLTALVRGIALQVKNRQEPVDLVIPVHMESRTKPFTEETTSAIYLQFKKREGTLDCPVNRLTSTASDMKLPVISIAFQFGVRGKKSNTVEIPVRTPRQEDRSHLDDRHYEIIARGFTPKILQPITYQNLSQYEDILGPGTVLEDFPRCDQPENVEALKEMLYPGLSGT</sequence>
<dbReference type="EMBL" id="AZST01001196">
    <property type="protein sequence ID" value="KEP46263.1"/>
    <property type="molecule type" value="Genomic_DNA"/>
</dbReference>